<dbReference type="InterPro" id="IPR026314">
    <property type="entry name" value="YLP_motif_con_p1"/>
</dbReference>
<dbReference type="Proteomes" id="UP000027120">
    <property type="component" value="Unassembled WGS sequence"/>
</dbReference>
<accession>A0A067GBN6</accession>
<feature type="region of interest" description="Disordered" evidence="1">
    <location>
        <begin position="94"/>
        <end position="117"/>
    </location>
</feature>
<dbReference type="EMBL" id="KK784881">
    <property type="protein sequence ID" value="KDO76055.1"/>
    <property type="molecule type" value="Genomic_DNA"/>
</dbReference>
<protein>
    <submittedName>
        <fullName evidence="2">Uncharacterized protein</fullName>
    </submittedName>
</protein>
<dbReference type="STRING" id="2711.A0A067GBN6"/>
<keyword evidence="3" id="KW-1185">Reference proteome</keyword>
<dbReference type="PANTHER" id="PTHR13413:SF0">
    <property type="entry name" value="YLP MOTIF-CONTAINING PROTEIN 1"/>
    <property type="match status" value="1"/>
</dbReference>
<dbReference type="PANTHER" id="PTHR13413">
    <property type="entry name" value="YLP MOTIF CONTAINING PROTEIN NUCLEAR PROTEIN ZAP"/>
    <property type="match status" value="1"/>
</dbReference>
<feature type="non-terminal residue" evidence="2">
    <location>
        <position position="1"/>
    </location>
</feature>
<evidence type="ECO:0000313" key="2">
    <source>
        <dbReference type="EMBL" id="KDO76055.1"/>
    </source>
</evidence>
<dbReference type="AlphaFoldDB" id="A0A067GBN6"/>
<evidence type="ECO:0000256" key="1">
    <source>
        <dbReference type="SAM" id="MobiDB-lite"/>
    </source>
</evidence>
<reference evidence="2 3" key="1">
    <citation type="submission" date="2014-04" db="EMBL/GenBank/DDBJ databases">
        <authorList>
            <consortium name="International Citrus Genome Consortium"/>
            <person name="Gmitter F."/>
            <person name="Chen C."/>
            <person name="Farmerie W."/>
            <person name="Harkins T."/>
            <person name="Desany B."/>
            <person name="Mohiuddin M."/>
            <person name="Kodira C."/>
            <person name="Borodovsky M."/>
            <person name="Lomsadze A."/>
            <person name="Burns P."/>
            <person name="Jenkins J."/>
            <person name="Prochnik S."/>
            <person name="Shu S."/>
            <person name="Chapman J."/>
            <person name="Pitluck S."/>
            <person name="Schmutz J."/>
            <person name="Rokhsar D."/>
        </authorList>
    </citation>
    <scope>NUCLEOTIDE SEQUENCE</scope>
</reference>
<name>A0A067GBN6_CITSI</name>
<organism evidence="2 3">
    <name type="scientific">Citrus sinensis</name>
    <name type="common">Sweet orange</name>
    <name type="synonym">Citrus aurantium var. sinensis</name>
    <dbReference type="NCBI Taxonomy" id="2711"/>
    <lineage>
        <taxon>Eukaryota</taxon>
        <taxon>Viridiplantae</taxon>
        <taxon>Streptophyta</taxon>
        <taxon>Embryophyta</taxon>
        <taxon>Tracheophyta</taxon>
        <taxon>Spermatophyta</taxon>
        <taxon>Magnoliopsida</taxon>
        <taxon>eudicotyledons</taxon>
        <taxon>Gunneridae</taxon>
        <taxon>Pentapetalae</taxon>
        <taxon>rosids</taxon>
        <taxon>malvids</taxon>
        <taxon>Sapindales</taxon>
        <taxon>Rutaceae</taxon>
        <taxon>Aurantioideae</taxon>
        <taxon>Citrus</taxon>
    </lineage>
</organism>
<feature type="region of interest" description="Disordered" evidence="1">
    <location>
        <begin position="123"/>
        <end position="142"/>
    </location>
</feature>
<proteinExistence type="predicted"/>
<dbReference type="GO" id="GO:0005634">
    <property type="term" value="C:nucleus"/>
    <property type="evidence" value="ECO:0007669"/>
    <property type="project" value="InterPro"/>
</dbReference>
<gene>
    <name evidence="2" type="ORF">CISIN_1g0094322mg</name>
</gene>
<sequence length="229" mass="25227">RSGYEVYILEATYKDPAGCAARNVHGFTLDDIERMAGQWEEAPTLYLQLDIKTLFHGDDLKESGIKEVEMDMDEDSDGLLAQQEKETNSIAVSITGEDPPADFPRNEKRWDAEGDRPAEVVKDLGSSKWSNDLNEDDDETSGVVKGNSNALSGLFQLYVKEGKSVHWGDQVGDTGFSIGAAKKSKMLSLVIGPGAGYNLVSLAAVMVAYNLDCWKYFSQFVKIIVNLLF</sequence>
<feature type="compositionally biased region" description="Basic and acidic residues" evidence="1">
    <location>
        <begin position="104"/>
        <end position="117"/>
    </location>
</feature>
<evidence type="ECO:0000313" key="3">
    <source>
        <dbReference type="Proteomes" id="UP000027120"/>
    </source>
</evidence>